<reference evidence="3" key="1">
    <citation type="submission" date="2009-09" db="EMBL/GenBank/DDBJ databases">
        <title>The complete chromosome of Alicyclobacillus acidocaldarius subsp. acidocaldarius DSM 446.</title>
        <authorList>
            <consortium name="US DOE Joint Genome Institute (JGI-PGF)"/>
            <person name="Lucas S."/>
            <person name="Copeland A."/>
            <person name="Lapidus A."/>
            <person name="Glavina del Rio T."/>
            <person name="Dalin E."/>
            <person name="Tice H."/>
            <person name="Bruce D."/>
            <person name="Goodwin L."/>
            <person name="Pitluck S."/>
            <person name="Kyrpides N."/>
            <person name="Mavromatis K."/>
            <person name="Ivanova N."/>
            <person name="Ovchinnikova G."/>
            <person name="Chertkov O."/>
            <person name="Sims D."/>
            <person name="Brettin T."/>
            <person name="Detter J.C."/>
            <person name="Han C."/>
            <person name="Larimer F."/>
            <person name="Land M."/>
            <person name="Hauser L."/>
            <person name="Markowitz V."/>
            <person name="Cheng J.-F."/>
            <person name="Hugenholtz P."/>
            <person name="Woyke T."/>
            <person name="Wu D."/>
            <person name="Pukall R."/>
            <person name="Klenk H.-P."/>
            <person name="Eisen J.A."/>
        </authorList>
    </citation>
    <scope>NUCLEOTIDE SEQUENCE [LARGE SCALE GENOMIC DNA]</scope>
    <source>
        <strain evidence="3">ATCC 27009 / DSM 446 / BCRC 14685 / JCM 5260 / KCTC 1825 / NBRC 15652 / NCIMB 11725 / NRRL B-14509 / 104-IA</strain>
    </source>
</reference>
<reference evidence="2 3" key="2">
    <citation type="journal article" date="2010" name="Stand. Genomic Sci.">
        <title>Complete genome sequence of Alicyclobacillus acidocaldarius type strain (104-IA).</title>
        <authorList>
            <person name="Mavromatis K."/>
            <person name="Sikorski J."/>
            <person name="Lapidus A."/>
            <person name="Glavina Del Rio T."/>
            <person name="Copeland A."/>
            <person name="Tice H."/>
            <person name="Cheng J.F."/>
            <person name="Lucas S."/>
            <person name="Chen F."/>
            <person name="Nolan M."/>
            <person name="Bruce D."/>
            <person name="Goodwin L."/>
            <person name="Pitluck S."/>
            <person name="Ivanova N."/>
            <person name="Ovchinnikova G."/>
            <person name="Pati A."/>
            <person name="Chen A."/>
            <person name="Palaniappan K."/>
            <person name="Land M."/>
            <person name="Hauser L."/>
            <person name="Chang Y.J."/>
            <person name="Jeffries C.D."/>
            <person name="Chain P."/>
            <person name="Meincke L."/>
            <person name="Sims D."/>
            <person name="Chertkov O."/>
            <person name="Han C."/>
            <person name="Brettin T."/>
            <person name="Detter J.C."/>
            <person name="Wahrenburg C."/>
            <person name="Rohde M."/>
            <person name="Pukall R."/>
            <person name="Goker M."/>
            <person name="Bristow J."/>
            <person name="Eisen J.A."/>
            <person name="Markowitz V."/>
            <person name="Hugenholtz P."/>
            <person name="Klenk H.P."/>
            <person name="Kyrpides N.C."/>
        </authorList>
    </citation>
    <scope>NUCLEOTIDE SEQUENCE [LARGE SCALE GENOMIC DNA]</scope>
    <source>
        <strain evidence="3">ATCC 27009 / DSM 446 / BCRC 14685 / JCM 5260 / KCTC 1825 / NBRC 15652 / NCIMB 11725 / NRRL B-14509 / 104-IA</strain>
    </source>
</reference>
<feature type="transmembrane region" description="Helical" evidence="1">
    <location>
        <begin position="36"/>
        <end position="55"/>
    </location>
</feature>
<protein>
    <submittedName>
        <fullName evidence="2">Uncharacterized protein</fullName>
    </submittedName>
</protein>
<dbReference type="Proteomes" id="UP000001917">
    <property type="component" value="Chromosome"/>
</dbReference>
<accession>C8WWU1</accession>
<dbReference type="KEGG" id="aac:Aaci_1549"/>
<keyword evidence="1" id="KW-0472">Membrane</keyword>
<proteinExistence type="predicted"/>
<dbReference type="EMBL" id="CP001727">
    <property type="protein sequence ID" value="ACV58563.1"/>
    <property type="molecule type" value="Genomic_DNA"/>
</dbReference>
<evidence type="ECO:0000313" key="2">
    <source>
        <dbReference type="EMBL" id="ACV58563.1"/>
    </source>
</evidence>
<gene>
    <name evidence="2" type="ordered locus">Aaci_1549</name>
</gene>
<evidence type="ECO:0000313" key="3">
    <source>
        <dbReference type="Proteomes" id="UP000001917"/>
    </source>
</evidence>
<name>C8WWU1_ALIAD</name>
<keyword evidence="3" id="KW-1185">Reference proteome</keyword>
<dbReference type="HOGENOM" id="CLU_2893894_0_0_9"/>
<keyword evidence="1" id="KW-1133">Transmembrane helix</keyword>
<keyword evidence="1" id="KW-0812">Transmembrane</keyword>
<organism evidence="2 3">
    <name type="scientific">Alicyclobacillus acidocaldarius subsp. acidocaldarius (strain ATCC 27009 / DSM 446 / BCRC 14685 / JCM 5260 / KCTC 1825 / NBRC 15652 / NCIMB 11725 / NRRL B-14509 / 104-IA)</name>
    <name type="common">Bacillus acidocaldarius</name>
    <dbReference type="NCBI Taxonomy" id="521098"/>
    <lineage>
        <taxon>Bacteria</taxon>
        <taxon>Bacillati</taxon>
        <taxon>Bacillota</taxon>
        <taxon>Bacilli</taxon>
        <taxon>Bacillales</taxon>
        <taxon>Alicyclobacillaceae</taxon>
        <taxon>Alicyclobacillus</taxon>
    </lineage>
</organism>
<dbReference type="AlphaFoldDB" id="C8WWU1"/>
<sequence length="62" mass="6433">MSKGRMIGVSILLLGSSMMMVSVGIRSVLPVVHLLLWSGSLGMTIAAIGAITAGLRHEVKGK</sequence>
<evidence type="ECO:0000256" key="1">
    <source>
        <dbReference type="SAM" id="Phobius"/>
    </source>
</evidence>